<dbReference type="GeneID" id="63857322"/>
<evidence type="ECO:0000313" key="2">
    <source>
        <dbReference type="Proteomes" id="UP000249789"/>
    </source>
</evidence>
<dbReference type="AlphaFoldDB" id="A0A8G1RVE0"/>
<proteinExistence type="predicted"/>
<dbReference type="RefSeq" id="XP_040803939.1">
    <property type="nucleotide sequence ID" value="XM_040939989.1"/>
</dbReference>
<sequence length="70" mass="8179">MSASCMLLATRLDLVHGSIIHHHHHPPHLLHTSHQTRSSEEVRLFELFMIPLYLNDSIHYLRQTDTCINL</sequence>
<keyword evidence="2" id="KW-1185">Reference proteome</keyword>
<dbReference type="EMBL" id="KZ824631">
    <property type="protein sequence ID" value="RAK79929.1"/>
    <property type="molecule type" value="Genomic_DNA"/>
</dbReference>
<organism evidence="1 2">
    <name type="scientific">Aspergillus fijiensis CBS 313.89</name>
    <dbReference type="NCBI Taxonomy" id="1448319"/>
    <lineage>
        <taxon>Eukaryota</taxon>
        <taxon>Fungi</taxon>
        <taxon>Dikarya</taxon>
        <taxon>Ascomycota</taxon>
        <taxon>Pezizomycotina</taxon>
        <taxon>Eurotiomycetes</taxon>
        <taxon>Eurotiomycetidae</taxon>
        <taxon>Eurotiales</taxon>
        <taxon>Aspergillaceae</taxon>
        <taxon>Aspergillus</taxon>
    </lineage>
</organism>
<name>A0A8G1RVE0_9EURO</name>
<dbReference type="VEuPathDB" id="FungiDB:BO72DRAFT_24742"/>
<gene>
    <name evidence="1" type="ORF">BO72DRAFT_24742</name>
</gene>
<reference evidence="1 2" key="1">
    <citation type="submission" date="2018-02" db="EMBL/GenBank/DDBJ databases">
        <title>The genomes of Aspergillus section Nigri reveals drivers in fungal speciation.</title>
        <authorList>
            <consortium name="DOE Joint Genome Institute"/>
            <person name="Vesth T.C."/>
            <person name="Nybo J."/>
            <person name="Theobald S."/>
            <person name="Brandl J."/>
            <person name="Frisvad J.C."/>
            <person name="Nielsen K.F."/>
            <person name="Lyhne E.K."/>
            <person name="Kogle M.E."/>
            <person name="Kuo A."/>
            <person name="Riley R."/>
            <person name="Clum A."/>
            <person name="Nolan M."/>
            <person name="Lipzen A."/>
            <person name="Salamov A."/>
            <person name="Henrissat B."/>
            <person name="Wiebenga A."/>
            <person name="De vries R.P."/>
            <person name="Grigoriev I.V."/>
            <person name="Mortensen U.H."/>
            <person name="Andersen M.R."/>
            <person name="Baker S.E."/>
        </authorList>
    </citation>
    <scope>NUCLEOTIDE SEQUENCE [LARGE SCALE GENOMIC DNA]</scope>
    <source>
        <strain evidence="1 2">CBS 313.89</strain>
    </source>
</reference>
<accession>A0A8G1RVE0</accession>
<protein>
    <submittedName>
        <fullName evidence="1">Uncharacterized protein</fullName>
    </submittedName>
</protein>
<evidence type="ECO:0000313" key="1">
    <source>
        <dbReference type="EMBL" id="RAK79929.1"/>
    </source>
</evidence>
<dbReference type="Proteomes" id="UP000249789">
    <property type="component" value="Unassembled WGS sequence"/>
</dbReference>